<dbReference type="Proteomes" id="UP000046393">
    <property type="component" value="Unplaced"/>
</dbReference>
<dbReference type="InterPro" id="IPR000884">
    <property type="entry name" value="TSP1_rpt"/>
</dbReference>
<evidence type="ECO:0000313" key="2">
    <source>
        <dbReference type="WBParaSite" id="SMUV_0000799601-mRNA-1"/>
    </source>
</evidence>
<evidence type="ECO:0000313" key="1">
    <source>
        <dbReference type="Proteomes" id="UP000046393"/>
    </source>
</evidence>
<dbReference type="InterPro" id="IPR036383">
    <property type="entry name" value="TSP1_rpt_sf"/>
</dbReference>
<dbReference type="WBParaSite" id="SMUV_0000799601-mRNA-1">
    <property type="protein sequence ID" value="SMUV_0000799601-mRNA-1"/>
    <property type="gene ID" value="SMUV_0000799601"/>
</dbReference>
<protein>
    <submittedName>
        <fullName evidence="2">CCN TSP1 domain-containing protein</fullName>
    </submittedName>
</protein>
<name>A0A0N5AT52_9BILA</name>
<dbReference type="AlphaFoldDB" id="A0A0N5AT52"/>
<keyword evidence="1" id="KW-1185">Reference proteome</keyword>
<proteinExistence type="predicted"/>
<dbReference type="PROSITE" id="PS50092">
    <property type="entry name" value="TSP1"/>
    <property type="match status" value="1"/>
</dbReference>
<sequence>MLLTTIYKYLINEWSDWSNCTVKCGGCGLRVRVRACYGTMKKCKTEEQKRCGFQRCNVPQRMTECYGRIVVPCNLMDQLNFTVPDSKIKYLPSALG</sequence>
<organism evidence="1 2">
    <name type="scientific">Syphacia muris</name>
    <dbReference type="NCBI Taxonomy" id="451379"/>
    <lineage>
        <taxon>Eukaryota</taxon>
        <taxon>Metazoa</taxon>
        <taxon>Ecdysozoa</taxon>
        <taxon>Nematoda</taxon>
        <taxon>Chromadorea</taxon>
        <taxon>Rhabditida</taxon>
        <taxon>Spirurina</taxon>
        <taxon>Oxyuridomorpha</taxon>
        <taxon>Oxyuroidea</taxon>
        <taxon>Oxyuridae</taxon>
        <taxon>Syphacia</taxon>
    </lineage>
</organism>
<dbReference type="Pfam" id="PF00090">
    <property type="entry name" value="TSP_1"/>
    <property type="match status" value="1"/>
</dbReference>
<dbReference type="STRING" id="451379.A0A0N5AT52"/>
<dbReference type="SUPFAM" id="SSF82895">
    <property type="entry name" value="TSP-1 type 1 repeat"/>
    <property type="match status" value="1"/>
</dbReference>
<reference evidence="2" key="1">
    <citation type="submission" date="2017-02" db="UniProtKB">
        <authorList>
            <consortium name="WormBaseParasite"/>
        </authorList>
    </citation>
    <scope>IDENTIFICATION</scope>
</reference>
<accession>A0A0N5AT52</accession>
<dbReference type="Gene3D" id="2.20.100.10">
    <property type="entry name" value="Thrombospondin type-1 (TSP1) repeat"/>
    <property type="match status" value="1"/>
</dbReference>
<dbReference type="SMART" id="SM00209">
    <property type="entry name" value="TSP1"/>
    <property type="match status" value="1"/>
</dbReference>